<evidence type="ECO:0000313" key="1">
    <source>
        <dbReference type="EMBL" id="CDS06468.1"/>
    </source>
</evidence>
<evidence type="ECO:0008006" key="2">
    <source>
        <dbReference type="Google" id="ProtNLM"/>
    </source>
</evidence>
<accession>A0A077WHH8</accession>
<dbReference type="SUPFAM" id="SSF52047">
    <property type="entry name" value="RNI-like"/>
    <property type="match status" value="1"/>
</dbReference>
<dbReference type="OrthoDB" id="2298875at2759"/>
<dbReference type="InterPro" id="IPR032675">
    <property type="entry name" value="LRR_dom_sf"/>
</dbReference>
<gene>
    <name evidence="1" type="ORF">LRAMOSA08996</name>
</gene>
<dbReference type="AlphaFoldDB" id="A0A077WHH8"/>
<organism evidence="1">
    <name type="scientific">Lichtheimia ramosa</name>
    <dbReference type="NCBI Taxonomy" id="688394"/>
    <lineage>
        <taxon>Eukaryota</taxon>
        <taxon>Fungi</taxon>
        <taxon>Fungi incertae sedis</taxon>
        <taxon>Mucoromycota</taxon>
        <taxon>Mucoromycotina</taxon>
        <taxon>Mucoromycetes</taxon>
        <taxon>Mucorales</taxon>
        <taxon>Lichtheimiaceae</taxon>
        <taxon>Lichtheimia</taxon>
    </lineage>
</organism>
<sequence>MDQYCPALGSLTYSTTSQPGTLLFGAPAINIAGLHTLNIVAGDNFSIQHLIPLLKAHCDALVNMDFRGMINQQSTMTQSLPEQGVVVKQLSHLSFYPDEANDGNALVQWILKHMPNARKVQVTNCNIDDKDMYEAMKHAKNLKSLSFTLPSPSFIYLLEYHGTLGQQSSLNSVSIDINFSGEHSALAFKAVAHLSNLRTLYLQLYGAALGEEFVALIENMARGCPFLEELVMESPVEFPPAIMVKFPLYPNLQELTLVSPNVWDEWLLQLLKCPSLSALFIDRENMQDHVAAKLGDLVFFIG</sequence>
<proteinExistence type="predicted"/>
<reference evidence="1" key="1">
    <citation type="journal article" date="2014" name="Genome Announc.">
        <title>De novo whole-genome sequence and genome annotation of Lichtheimia ramosa.</title>
        <authorList>
            <person name="Linde J."/>
            <person name="Schwartze V."/>
            <person name="Binder U."/>
            <person name="Lass-Florl C."/>
            <person name="Voigt K."/>
            <person name="Horn F."/>
        </authorList>
    </citation>
    <scope>NUCLEOTIDE SEQUENCE</scope>
    <source>
        <strain evidence="1">JMRC FSU:6197</strain>
    </source>
</reference>
<name>A0A077WHH8_9FUNG</name>
<protein>
    <recommendedName>
        <fullName evidence="2">F-box domain-containing protein</fullName>
    </recommendedName>
</protein>
<dbReference type="Gene3D" id="3.80.10.10">
    <property type="entry name" value="Ribonuclease Inhibitor"/>
    <property type="match status" value="2"/>
</dbReference>
<dbReference type="EMBL" id="LK023320">
    <property type="protein sequence ID" value="CDS06468.1"/>
    <property type="molecule type" value="Genomic_DNA"/>
</dbReference>